<dbReference type="VEuPathDB" id="MicrosporidiaDB:CWI39_2613p0010"/>
<reference evidence="1 2" key="1">
    <citation type="submission" date="2017-12" db="EMBL/GenBank/DDBJ databases">
        <authorList>
            <person name="Pombert J.-F."/>
            <person name="Haag K.L."/>
            <person name="Ebert D."/>
        </authorList>
    </citation>
    <scope>NUCLEOTIDE SEQUENCE [LARGE SCALE GENOMIC DNA]</scope>
    <source>
        <strain evidence="1">IL-BN-2</strain>
    </source>
</reference>
<dbReference type="AlphaFoldDB" id="A0A4Q9KTD7"/>
<sequence length="70" mass="8130">MPKRARRGCKSVLLRYIGCMENHQAPLKHLSNDEDCVKEIETKKYISFLKEGNTLEKPTININVELNLEE</sequence>
<evidence type="ECO:0000313" key="2">
    <source>
        <dbReference type="Proteomes" id="UP000293045"/>
    </source>
</evidence>
<dbReference type="Proteomes" id="UP000293045">
    <property type="component" value="Unassembled WGS sequence"/>
</dbReference>
<gene>
    <name evidence="1" type="ORF">CWI39_2613p0010</name>
</gene>
<protein>
    <submittedName>
        <fullName evidence="1">Uncharacterized protein</fullName>
    </submittedName>
</protein>
<proteinExistence type="predicted"/>
<comment type="caution">
    <text evidence="1">The sequence shown here is derived from an EMBL/GenBank/DDBJ whole genome shotgun (WGS) entry which is preliminary data.</text>
</comment>
<dbReference type="EMBL" id="PIXR01002613">
    <property type="protein sequence ID" value="TBT98038.1"/>
    <property type="molecule type" value="Genomic_DNA"/>
</dbReference>
<evidence type="ECO:0000313" key="1">
    <source>
        <dbReference type="EMBL" id="TBT98038.1"/>
    </source>
</evidence>
<name>A0A4Q9KTD7_9MICR</name>
<accession>A0A4Q9KTD7</accession>
<organism evidence="1 2">
    <name type="scientific">Hamiltosporidium magnivora</name>
    <dbReference type="NCBI Taxonomy" id="148818"/>
    <lineage>
        <taxon>Eukaryota</taxon>
        <taxon>Fungi</taxon>
        <taxon>Fungi incertae sedis</taxon>
        <taxon>Microsporidia</taxon>
        <taxon>Dubosqiidae</taxon>
        <taxon>Hamiltosporidium</taxon>
    </lineage>
</organism>